<sequence length="107" mass="12992">MGKEIPVDFFTTKLNEAKVHFERALDCKHTDFDDLYPYMIEHPQFFWYKRYVAWSELLTVVKLCKELDIAWEPQFSQQQIDYISKRVMSSKVLDYWFETNDSREHVG</sequence>
<keyword evidence="2" id="KW-1185">Reference proteome</keyword>
<evidence type="ECO:0000313" key="1">
    <source>
        <dbReference type="EMBL" id="MCZ8514374.1"/>
    </source>
</evidence>
<reference evidence="1 2" key="1">
    <citation type="submission" date="2022-12" db="EMBL/GenBank/DDBJ databases">
        <title>Draft genome sequence of Paenibacillus sp. dW9.</title>
        <authorList>
            <person name="Choi E.-W."/>
            <person name="Kim D.-U."/>
        </authorList>
    </citation>
    <scope>NUCLEOTIDE SEQUENCE [LARGE SCALE GENOMIC DNA]</scope>
    <source>
        <strain evidence="2">dW9</strain>
    </source>
</reference>
<dbReference type="RefSeq" id="WP_269882888.1">
    <property type="nucleotide sequence ID" value="NZ_JAQAGZ010000011.1"/>
</dbReference>
<proteinExistence type="predicted"/>
<protein>
    <submittedName>
        <fullName evidence="1">Uncharacterized protein</fullName>
    </submittedName>
</protein>
<gene>
    <name evidence="1" type="ORF">O9H85_18495</name>
</gene>
<dbReference type="EMBL" id="JAQAGZ010000011">
    <property type="protein sequence ID" value="MCZ8514374.1"/>
    <property type="molecule type" value="Genomic_DNA"/>
</dbReference>
<accession>A0ABT4QBV8</accession>
<organism evidence="1 2">
    <name type="scientific">Paenibacillus gyeongsangnamensis</name>
    <dbReference type="NCBI Taxonomy" id="3388067"/>
    <lineage>
        <taxon>Bacteria</taxon>
        <taxon>Bacillati</taxon>
        <taxon>Bacillota</taxon>
        <taxon>Bacilli</taxon>
        <taxon>Bacillales</taxon>
        <taxon>Paenibacillaceae</taxon>
        <taxon>Paenibacillus</taxon>
    </lineage>
</organism>
<evidence type="ECO:0000313" key="2">
    <source>
        <dbReference type="Proteomes" id="UP001527882"/>
    </source>
</evidence>
<name>A0ABT4QBV8_9BACL</name>
<dbReference type="Proteomes" id="UP001527882">
    <property type="component" value="Unassembled WGS sequence"/>
</dbReference>
<comment type="caution">
    <text evidence="1">The sequence shown here is derived from an EMBL/GenBank/DDBJ whole genome shotgun (WGS) entry which is preliminary data.</text>
</comment>